<evidence type="ECO:0000256" key="6">
    <source>
        <dbReference type="ARBA" id="ARBA00023157"/>
    </source>
</evidence>
<keyword evidence="4" id="KW-1064">Adaptive immunity</keyword>
<keyword evidence="2" id="KW-1003">Cell membrane</keyword>
<dbReference type="GO" id="GO:0042101">
    <property type="term" value="C:T cell receptor complex"/>
    <property type="evidence" value="ECO:0007669"/>
    <property type="project" value="UniProtKB-KW"/>
</dbReference>
<dbReference type="PANTHER" id="PTHR19339:SF5">
    <property type="entry name" value="IG-LIKE DOMAIN-CONTAINING PROTEIN"/>
    <property type="match status" value="1"/>
</dbReference>
<evidence type="ECO:0000256" key="3">
    <source>
        <dbReference type="ARBA" id="ARBA00022729"/>
    </source>
</evidence>
<keyword evidence="8" id="KW-1279">T cell receptor</keyword>
<sequence length="137" mass="14700">MQVEQILPGPSVPEETSSALRCNFSITVTNVQWFLKNPGGNLIRLFSPTPGTNENGKFKSTSNSKEQYSNLPIGNARLQNSGNSLCTNDAQCSQHACGLASATSGCAATVLTQEYSIGGFAQLWGSQIMCIFHLCEH</sequence>
<dbReference type="SUPFAM" id="SSF48726">
    <property type="entry name" value="Immunoglobulin"/>
    <property type="match status" value="1"/>
</dbReference>
<evidence type="ECO:0000313" key="10">
    <source>
        <dbReference type="Proteomes" id="UP001488838"/>
    </source>
</evidence>
<keyword evidence="3" id="KW-0732">Signal</keyword>
<dbReference type="InterPro" id="IPR036179">
    <property type="entry name" value="Ig-like_dom_sf"/>
</dbReference>
<protein>
    <recommendedName>
        <fullName evidence="11">Ig-like domain-containing protein</fullName>
    </recommendedName>
</protein>
<keyword evidence="8" id="KW-0391">Immunity</keyword>
<dbReference type="EMBL" id="JBBHLL010004612">
    <property type="protein sequence ID" value="KAK7795016.1"/>
    <property type="molecule type" value="Genomic_DNA"/>
</dbReference>
<gene>
    <name evidence="9" type="ORF">U0070_027569</name>
</gene>
<evidence type="ECO:0000313" key="9">
    <source>
        <dbReference type="EMBL" id="KAK7795016.1"/>
    </source>
</evidence>
<organism evidence="9 10">
    <name type="scientific">Myodes glareolus</name>
    <name type="common">Bank vole</name>
    <name type="synonym">Clethrionomys glareolus</name>
    <dbReference type="NCBI Taxonomy" id="447135"/>
    <lineage>
        <taxon>Eukaryota</taxon>
        <taxon>Metazoa</taxon>
        <taxon>Chordata</taxon>
        <taxon>Craniata</taxon>
        <taxon>Vertebrata</taxon>
        <taxon>Euteleostomi</taxon>
        <taxon>Mammalia</taxon>
        <taxon>Eutheria</taxon>
        <taxon>Euarchontoglires</taxon>
        <taxon>Glires</taxon>
        <taxon>Rodentia</taxon>
        <taxon>Myomorpha</taxon>
        <taxon>Muroidea</taxon>
        <taxon>Cricetidae</taxon>
        <taxon>Arvicolinae</taxon>
        <taxon>Myodes</taxon>
    </lineage>
</organism>
<comment type="subcellular location">
    <subcellularLocation>
        <location evidence="1">Cell membrane</location>
    </subcellularLocation>
</comment>
<dbReference type="Proteomes" id="UP001488838">
    <property type="component" value="Unassembled WGS sequence"/>
</dbReference>
<dbReference type="PANTHER" id="PTHR19339">
    <property type="entry name" value="T CELL RECEPTOR ALPHA VARIABLE 39"/>
    <property type="match status" value="1"/>
</dbReference>
<reference evidence="9 10" key="1">
    <citation type="journal article" date="2023" name="bioRxiv">
        <title>Conserved and derived expression patterns and positive selection on dental genes reveal complex evolutionary context of ever-growing rodent molars.</title>
        <authorList>
            <person name="Calamari Z.T."/>
            <person name="Song A."/>
            <person name="Cohen E."/>
            <person name="Akter M."/>
            <person name="Roy R.D."/>
            <person name="Hallikas O."/>
            <person name="Christensen M.M."/>
            <person name="Li P."/>
            <person name="Marangoni P."/>
            <person name="Jernvall J."/>
            <person name="Klein O.D."/>
        </authorList>
    </citation>
    <scope>NUCLEOTIDE SEQUENCE [LARGE SCALE GENOMIC DNA]</scope>
    <source>
        <strain evidence="9">V071</strain>
    </source>
</reference>
<keyword evidence="6" id="KW-1015">Disulfide bond</keyword>
<evidence type="ECO:0000256" key="7">
    <source>
        <dbReference type="ARBA" id="ARBA00023180"/>
    </source>
</evidence>
<name>A0AAW0GZ59_MYOGA</name>
<dbReference type="GO" id="GO:0002250">
    <property type="term" value="P:adaptive immune response"/>
    <property type="evidence" value="ECO:0007669"/>
    <property type="project" value="UniProtKB-KW"/>
</dbReference>
<evidence type="ECO:0000256" key="8">
    <source>
        <dbReference type="ARBA" id="ARBA00043266"/>
    </source>
</evidence>
<evidence type="ECO:0000256" key="4">
    <source>
        <dbReference type="ARBA" id="ARBA00023130"/>
    </source>
</evidence>
<keyword evidence="10" id="KW-1185">Reference proteome</keyword>
<accession>A0AAW0GZ59</accession>
<keyword evidence="7" id="KW-0325">Glycoprotein</keyword>
<evidence type="ECO:0000256" key="1">
    <source>
        <dbReference type="ARBA" id="ARBA00004236"/>
    </source>
</evidence>
<dbReference type="InterPro" id="IPR051896">
    <property type="entry name" value="TCR_alpha_variable"/>
</dbReference>
<comment type="caution">
    <text evidence="9">The sequence shown here is derived from an EMBL/GenBank/DDBJ whole genome shotgun (WGS) entry which is preliminary data.</text>
</comment>
<dbReference type="AlphaFoldDB" id="A0AAW0GZ59"/>
<evidence type="ECO:0000256" key="2">
    <source>
        <dbReference type="ARBA" id="ARBA00022475"/>
    </source>
</evidence>
<evidence type="ECO:0008006" key="11">
    <source>
        <dbReference type="Google" id="ProtNLM"/>
    </source>
</evidence>
<dbReference type="Gene3D" id="2.60.40.10">
    <property type="entry name" value="Immunoglobulins"/>
    <property type="match status" value="1"/>
</dbReference>
<dbReference type="InterPro" id="IPR013783">
    <property type="entry name" value="Ig-like_fold"/>
</dbReference>
<keyword evidence="5" id="KW-0472">Membrane</keyword>
<evidence type="ECO:0000256" key="5">
    <source>
        <dbReference type="ARBA" id="ARBA00023136"/>
    </source>
</evidence>
<proteinExistence type="predicted"/>